<feature type="transmembrane region" description="Helical" evidence="5">
    <location>
        <begin position="358"/>
        <end position="375"/>
    </location>
</feature>
<dbReference type="SUPFAM" id="SSF81340">
    <property type="entry name" value="Clc chloride channel"/>
    <property type="match status" value="1"/>
</dbReference>
<feature type="transmembrane region" description="Helical" evidence="5">
    <location>
        <begin position="332"/>
        <end position="351"/>
    </location>
</feature>
<evidence type="ECO:0000256" key="3">
    <source>
        <dbReference type="ARBA" id="ARBA00022989"/>
    </source>
</evidence>
<feature type="transmembrane region" description="Helical" evidence="5">
    <location>
        <begin position="191"/>
        <end position="211"/>
    </location>
</feature>
<evidence type="ECO:0000256" key="5">
    <source>
        <dbReference type="SAM" id="Phobius"/>
    </source>
</evidence>
<dbReference type="Pfam" id="PF00654">
    <property type="entry name" value="Voltage_CLC"/>
    <property type="match status" value="1"/>
</dbReference>
<proteinExistence type="predicted"/>
<name>A0ABW8AUR3_9FIRM</name>
<evidence type="ECO:0000256" key="2">
    <source>
        <dbReference type="ARBA" id="ARBA00022692"/>
    </source>
</evidence>
<feature type="transmembrane region" description="Helical" evidence="5">
    <location>
        <begin position="269"/>
        <end position="288"/>
    </location>
</feature>
<comment type="caution">
    <text evidence="6">The sequence shown here is derived from an EMBL/GenBank/DDBJ whole genome shotgun (WGS) entry which is preliminary data.</text>
</comment>
<dbReference type="RefSeq" id="WP_396568817.1">
    <property type="nucleotide sequence ID" value="NZ_JBITRD010000002.1"/>
</dbReference>
<dbReference type="Gene3D" id="1.10.3080.10">
    <property type="entry name" value="Clc chloride channel"/>
    <property type="match status" value="1"/>
</dbReference>
<reference evidence="6 7" key="1">
    <citation type="submission" date="2024-08" db="EMBL/GenBank/DDBJ databases">
        <authorList>
            <person name="Vancuren S.J."/>
            <person name="Allen-Vercoe E."/>
        </authorList>
    </citation>
    <scope>NUCLEOTIDE SEQUENCE [LARGE SCALE GENOMIC DNA]</scope>
    <source>
        <strain evidence="6 7">16-6-I_42_FAA</strain>
    </source>
</reference>
<feature type="transmembrane region" description="Helical" evidence="5">
    <location>
        <begin position="16"/>
        <end position="35"/>
    </location>
</feature>
<dbReference type="InterPro" id="IPR050368">
    <property type="entry name" value="ClC-type_chloride_channel"/>
</dbReference>
<dbReference type="CDD" id="cd00400">
    <property type="entry name" value="Voltage_gated_ClC"/>
    <property type="match status" value="1"/>
</dbReference>
<feature type="transmembrane region" description="Helical" evidence="5">
    <location>
        <begin position="381"/>
        <end position="403"/>
    </location>
</feature>
<keyword evidence="7" id="KW-1185">Reference proteome</keyword>
<feature type="transmembrane region" description="Helical" evidence="5">
    <location>
        <begin position="231"/>
        <end position="249"/>
    </location>
</feature>
<dbReference type="PANTHER" id="PTHR43427">
    <property type="entry name" value="CHLORIDE CHANNEL PROTEIN CLC-E"/>
    <property type="match status" value="1"/>
</dbReference>
<keyword evidence="4 5" id="KW-0472">Membrane</keyword>
<organism evidence="6 7">
    <name type="scientific">Dorea amylophila</name>
    <dbReference type="NCBI Taxonomy" id="2981789"/>
    <lineage>
        <taxon>Bacteria</taxon>
        <taxon>Bacillati</taxon>
        <taxon>Bacillota</taxon>
        <taxon>Clostridia</taxon>
        <taxon>Lachnospirales</taxon>
        <taxon>Lachnospiraceae</taxon>
        <taxon>Dorea</taxon>
    </lineage>
</organism>
<protein>
    <submittedName>
        <fullName evidence="6">Chloride channel protein</fullName>
    </submittedName>
</protein>
<dbReference type="Proteomes" id="UP001614216">
    <property type="component" value="Unassembled WGS sequence"/>
</dbReference>
<accession>A0ABW8AUR3</accession>
<feature type="transmembrane region" description="Helical" evidence="5">
    <location>
        <begin position="300"/>
        <end position="326"/>
    </location>
</feature>
<feature type="transmembrane region" description="Helical" evidence="5">
    <location>
        <begin position="152"/>
        <end position="171"/>
    </location>
</feature>
<feature type="transmembrane region" description="Helical" evidence="5">
    <location>
        <begin position="55"/>
        <end position="77"/>
    </location>
</feature>
<keyword evidence="2 5" id="KW-0812">Transmembrane</keyword>
<gene>
    <name evidence="6" type="ORF">ACIF0M_00760</name>
</gene>
<keyword evidence="3 5" id="KW-1133">Transmembrane helix</keyword>
<sequence length="415" mass="44883">MEKNIQKIKIKNQLELWAFCAVIGTVAGALVWALLKIMASGTEMIWEWIPERIHIPYYTVLVCTVGGAIIGIFRKLYGDYPEDMETVMGKVKKEKRYEYKNMLVMMIAALLPLLIGSSVGPEAGLTGIIVGLCYWAGENLKFAKQNTKEYSQIGAAVSLSVLFHAPLFGIFEVEEDPDMQLADPGRGSKIFIYGIALAAGTGSYAGLSALLGGGMSGFPSFDAVEVQRIDYVMMLAYMFCGCVLAYFYETTHTVTGIIAGKIPGVVKEILAGLCLGVIGMLIPAVMFSGEEQMGVLMKEYAGYMAIALIGAAFLKIILTNLCIQFGLKGGHFFPVIFAGVCLGYGLAMLFFGQQGDSHVVFAAAIVTSTLLGGIMKKPLAVTMLLFLCFPVKIFIWIFIAAAVGSKCVKKMGKEV</sequence>
<dbReference type="PANTHER" id="PTHR43427:SF12">
    <property type="entry name" value="CHLORIDE TRANSPORTER"/>
    <property type="match status" value="1"/>
</dbReference>
<evidence type="ECO:0000313" key="6">
    <source>
        <dbReference type="EMBL" id="MFI7844080.1"/>
    </source>
</evidence>
<evidence type="ECO:0000256" key="1">
    <source>
        <dbReference type="ARBA" id="ARBA00004141"/>
    </source>
</evidence>
<evidence type="ECO:0000313" key="7">
    <source>
        <dbReference type="Proteomes" id="UP001614216"/>
    </source>
</evidence>
<comment type="subcellular location">
    <subcellularLocation>
        <location evidence="1">Membrane</location>
        <topology evidence="1">Multi-pass membrane protein</topology>
    </subcellularLocation>
</comment>
<feature type="transmembrane region" description="Helical" evidence="5">
    <location>
        <begin position="98"/>
        <end position="117"/>
    </location>
</feature>
<dbReference type="InterPro" id="IPR014743">
    <property type="entry name" value="Cl-channel_core"/>
</dbReference>
<dbReference type="EMBL" id="JBITRD010000002">
    <property type="protein sequence ID" value="MFI7844080.1"/>
    <property type="molecule type" value="Genomic_DNA"/>
</dbReference>
<dbReference type="InterPro" id="IPR001807">
    <property type="entry name" value="ClC"/>
</dbReference>
<evidence type="ECO:0000256" key="4">
    <source>
        <dbReference type="ARBA" id="ARBA00023136"/>
    </source>
</evidence>